<dbReference type="Proteomes" id="UP001196413">
    <property type="component" value="Unassembled WGS sequence"/>
</dbReference>
<gene>
    <name evidence="1" type="ORF">KIN20_016755</name>
</gene>
<sequence length="80" mass="9041">MQTIFDVLELQARGALLPETIISAILGQLSVNITYEPLDCEEVATTLDEMGEFLVINIYSNHTRHEYGNHPKKAGLYMFL</sequence>
<name>A0AAD5QQX9_PARTN</name>
<accession>A0AAD5QQX9</accession>
<proteinExistence type="predicted"/>
<dbReference type="AlphaFoldDB" id="A0AAD5QQX9"/>
<reference evidence="1" key="1">
    <citation type="submission" date="2021-06" db="EMBL/GenBank/DDBJ databases">
        <title>Parelaphostrongylus tenuis whole genome reference sequence.</title>
        <authorList>
            <person name="Garwood T.J."/>
            <person name="Larsen P.A."/>
            <person name="Fountain-Jones N.M."/>
            <person name="Garbe J.R."/>
            <person name="Macchietto M.G."/>
            <person name="Kania S.A."/>
            <person name="Gerhold R.W."/>
            <person name="Richards J.E."/>
            <person name="Wolf T.M."/>
        </authorList>
    </citation>
    <scope>NUCLEOTIDE SEQUENCE</scope>
    <source>
        <strain evidence="1">MNPRO001-30</strain>
        <tissue evidence="1">Meninges</tissue>
    </source>
</reference>
<dbReference type="EMBL" id="JAHQIW010003368">
    <property type="protein sequence ID" value="KAJ1358345.1"/>
    <property type="molecule type" value="Genomic_DNA"/>
</dbReference>
<evidence type="ECO:0000313" key="1">
    <source>
        <dbReference type="EMBL" id="KAJ1358345.1"/>
    </source>
</evidence>
<protein>
    <submittedName>
        <fullName evidence="1">Uncharacterized protein</fullName>
    </submittedName>
</protein>
<comment type="caution">
    <text evidence="1">The sequence shown here is derived from an EMBL/GenBank/DDBJ whole genome shotgun (WGS) entry which is preliminary data.</text>
</comment>
<evidence type="ECO:0000313" key="2">
    <source>
        <dbReference type="Proteomes" id="UP001196413"/>
    </source>
</evidence>
<organism evidence="1 2">
    <name type="scientific">Parelaphostrongylus tenuis</name>
    <name type="common">Meningeal worm</name>
    <dbReference type="NCBI Taxonomy" id="148309"/>
    <lineage>
        <taxon>Eukaryota</taxon>
        <taxon>Metazoa</taxon>
        <taxon>Ecdysozoa</taxon>
        <taxon>Nematoda</taxon>
        <taxon>Chromadorea</taxon>
        <taxon>Rhabditida</taxon>
        <taxon>Rhabditina</taxon>
        <taxon>Rhabditomorpha</taxon>
        <taxon>Strongyloidea</taxon>
        <taxon>Metastrongylidae</taxon>
        <taxon>Parelaphostrongylus</taxon>
    </lineage>
</organism>
<keyword evidence="2" id="KW-1185">Reference proteome</keyword>